<feature type="compositionally biased region" description="Low complexity" evidence="8">
    <location>
        <begin position="119"/>
        <end position="132"/>
    </location>
</feature>
<feature type="region of interest" description="Disordered" evidence="8">
    <location>
        <begin position="105"/>
        <end position="141"/>
    </location>
</feature>
<comment type="function">
    <text evidence="6">RNaseP catalyzes the removal of the 5'-leader sequence from pre-tRNA to produce the mature 5'-terminus. It can also cleave other RNA substrates such as 4.5S RNA. The protein component plays an auxiliary but essential role in vivo by binding to the 5'-leader sequence and broadening the substrate specificity of the ribozyme.</text>
</comment>
<proteinExistence type="inferred from homology"/>
<dbReference type="GO" id="GO:0030677">
    <property type="term" value="C:ribonuclease P complex"/>
    <property type="evidence" value="ECO:0007669"/>
    <property type="project" value="TreeGrafter"/>
</dbReference>
<dbReference type="GO" id="GO:0042781">
    <property type="term" value="F:3'-tRNA processing endoribonuclease activity"/>
    <property type="evidence" value="ECO:0007669"/>
    <property type="project" value="TreeGrafter"/>
</dbReference>
<evidence type="ECO:0000313" key="10">
    <source>
        <dbReference type="Proteomes" id="UP001143330"/>
    </source>
</evidence>
<evidence type="ECO:0000256" key="7">
    <source>
        <dbReference type="NCBIfam" id="TIGR00188"/>
    </source>
</evidence>
<dbReference type="PANTHER" id="PTHR33992">
    <property type="entry name" value="RIBONUCLEASE P PROTEIN COMPONENT"/>
    <property type="match status" value="1"/>
</dbReference>
<protein>
    <recommendedName>
        <fullName evidence="6 7">Ribonuclease P protein component</fullName>
        <shortName evidence="6">RNase P protein</shortName>
        <shortName evidence="6">RNaseP protein</shortName>
        <ecNumber evidence="6 7">3.1.26.5</ecNumber>
    </recommendedName>
    <alternativeName>
        <fullName evidence="6">Protein C5</fullName>
    </alternativeName>
</protein>
<dbReference type="Proteomes" id="UP001143330">
    <property type="component" value="Unassembled WGS sequence"/>
</dbReference>
<reference evidence="9" key="2">
    <citation type="submission" date="2023-01" db="EMBL/GenBank/DDBJ databases">
        <authorList>
            <person name="Sun Q."/>
            <person name="Evtushenko L."/>
        </authorList>
    </citation>
    <scope>NUCLEOTIDE SEQUENCE</scope>
    <source>
        <strain evidence="9">VKM B-2789</strain>
    </source>
</reference>
<keyword evidence="3 6" id="KW-0255">Endonuclease</keyword>
<dbReference type="PANTHER" id="PTHR33992:SF1">
    <property type="entry name" value="RIBONUCLEASE P PROTEIN COMPONENT"/>
    <property type="match status" value="1"/>
</dbReference>
<dbReference type="SUPFAM" id="SSF54211">
    <property type="entry name" value="Ribosomal protein S5 domain 2-like"/>
    <property type="match status" value="1"/>
</dbReference>
<dbReference type="AlphaFoldDB" id="A0A9W6JTE5"/>
<dbReference type="InterPro" id="IPR000100">
    <property type="entry name" value="RNase_P"/>
</dbReference>
<keyword evidence="10" id="KW-1185">Reference proteome</keyword>
<sequence>MDRLVKRKDFLAAAGGLRANSGPLLLQAHDRADDGAARIGLTVTKKHGNAVERNRIRRRLREAVRAALPRVARPGFDYVIVARRAALSTRFTDLVNDIERGIARLHSGNRRRHPPARPQPAAASAAVQATAHADGETAHDD</sequence>
<dbReference type="EMBL" id="BSFM01000005">
    <property type="protein sequence ID" value="GLK82927.1"/>
    <property type="molecule type" value="Genomic_DNA"/>
</dbReference>
<keyword evidence="5 6" id="KW-0694">RNA-binding</keyword>
<dbReference type="NCBIfam" id="TIGR00188">
    <property type="entry name" value="rnpA"/>
    <property type="match status" value="1"/>
</dbReference>
<dbReference type="InterPro" id="IPR020568">
    <property type="entry name" value="Ribosomal_Su5_D2-typ_SF"/>
</dbReference>
<dbReference type="GO" id="GO:0004526">
    <property type="term" value="F:ribonuclease P activity"/>
    <property type="evidence" value="ECO:0007669"/>
    <property type="project" value="UniProtKB-UniRule"/>
</dbReference>
<dbReference type="InterPro" id="IPR014721">
    <property type="entry name" value="Ribsml_uS5_D2-typ_fold_subgr"/>
</dbReference>
<keyword evidence="2 6" id="KW-0540">Nuclease</keyword>
<reference evidence="9" key="1">
    <citation type="journal article" date="2014" name="Int. J. Syst. Evol. Microbiol.">
        <title>Complete genome sequence of Corynebacterium casei LMG S-19264T (=DSM 44701T), isolated from a smear-ripened cheese.</title>
        <authorList>
            <consortium name="US DOE Joint Genome Institute (JGI-PGF)"/>
            <person name="Walter F."/>
            <person name="Albersmeier A."/>
            <person name="Kalinowski J."/>
            <person name="Ruckert C."/>
        </authorList>
    </citation>
    <scope>NUCLEOTIDE SEQUENCE</scope>
    <source>
        <strain evidence="9">VKM B-2789</strain>
    </source>
</reference>
<keyword evidence="4 6" id="KW-0378">Hydrolase</keyword>
<evidence type="ECO:0000256" key="3">
    <source>
        <dbReference type="ARBA" id="ARBA00022759"/>
    </source>
</evidence>
<dbReference type="Pfam" id="PF00825">
    <property type="entry name" value="Ribonuclease_P"/>
    <property type="match status" value="1"/>
</dbReference>
<dbReference type="GO" id="GO:0000049">
    <property type="term" value="F:tRNA binding"/>
    <property type="evidence" value="ECO:0007669"/>
    <property type="project" value="UniProtKB-UniRule"/>
</dbReference>
<dbReference type="GO" id="GO:0001682">
    <property type="term" value="P:tRNA 5'-leader removal"/>
    <property type="evidence" value="ECO:0007669"/>
    <property type="project" value="UniProtKB-UniRule"/>
</dbReference>
<dbReference type="HAMAP" id="MF_00227">
    <property type="entry name" value="RNase_P"/>
    <property type="match status" value="1"/>
</dbReference>
<dbReference type="RefSeq" id="WP_213365355.1">
    <property type="nucleotide sequence ID" value="NZ_BSFM01000005.1"/>
</dbReference>
<evidence type="ECO:0000256" key="8">
    <source>
        <dbReference type="SAM" id="MobiDB-lite"/>
    </source>
</evidence>
<evidence type="ECO:0000256" key="4">
    <source>
        <dbReference type="ARBA" id="ARBA00022801"/>
    </source>
</evidence>
<organism evidence="9 10">
    <name type="scientific">Ancylobacter defluvii</name>
    <dbReference type="NCBI Taxonomy" id="1282440"/>
    <lineage>
        <taxon>Bacteria</taxon>
        <taxon>Pseudomonadati</taxon>
        <taxon>Pseudomonadota</taxon>
        <taxon>Alphaproteobacteria</taxon>
        <taxon>Hyphomicrobiales</taxon>
        <taxon>Xanthobacteraceae</taxon>
        <taxon>Ancylobacter</taxon>
    </lineage>
</organism>
<evidence type="ECO:0000256" key="1">
    <source>
        <dbReference type="ARBA" id="ARBA00022694"/>
    </source>
</evidence>
<comment type="subunit">
    <text evidence="6">Consists of a catalytic RNA component (M1 or rnpB) and a protein subunit.</text>
</comment>
<accession>A0A9W6JTE5</accession>
<keyword evidence="1 6" id="KW-0819">tRNA processing</keyword>
<evidence type="ECO:0000256" key="2">
    <source>
        <dbReference type="ARBA" id="ARBA00022722"/>
    </source>
</evidence>
<comment type="caution">
    <text evidence="9">The sequence shown here is derived from an EMBL/GenBank/DDBJ whole genome shotgun (WGS) entry which is preliminary data.</text>
</comment>
<dbReference type="EC" id="3.1.26.5" evidence="6 7"/>
<gene>
    <name evidence="6" type="primary">rnpA</name>
    <name evidence="9" type="ORF">GCM10017653_09960</name>
</gene>
<evidence type="ECO:0000256" key="5">
    <source>
        <dbReference type="ARBA" id="ARBA00022884"/>
    </source>
</evidence>
<name>A0A9W6JTE5_9HYPH</name>
<comment type="similarity">
    <text evidence="6">Belongs to the RnpA family.</text>
</comment>
<evidence type="ECO:0000256" key="6">
    <source>
        <dbReference type="HAMAP-Rule" id="MF_00227"/>
    </source>
</evidence>
<evidence type="ECO:0000313" key="9">
    <source>
        <dbReference type="EMBL" id="GLK82927.1"/>
    </source>
</evidence>
<dbReference type="Gene3D" id="3.30.230.10">
    <property type="match status" value="1"/>
</dbReference>
<comment type="catalytic activity">
    <reaction evidence="6">
        <text>Endonucleolytic cleavage of RNA, removing 5'-extranucleotides from tRNA precursor.</text>
        <dbReference type="EC" id="3.1.26.5"/>
    </reaction>
</comment>